<reference evidence="1 2" key="1">
    <citation type="journal article" date="2019" name="Sci. Rep.">
        <title>Orb-weaving spider Araneus ventricosus genome elucidates the spidroin gene catalogue.</title>
        <authorList>
            <person name="Kono N."/>
            <person name="Nakamura H."/>
            <person name="Ohtoshi R."/>
            <person name="Moran D.A.P."/>
            <person name="Shinohara A."/>
            <person name="Yoshida Y."/>
            <person name="Fujiwara M."/>
            <person name="Mori M."/>
            <person name="Tomita M."/>
            <person name="Arakawa K."/>
        </authorList>
    </citation>
    <scope>NUCLEOTIDE SEQUENCE [LARGE SCALE GENOMIC DNA]</scope>
</reference>
<dbReference type="Proteomes" id="UP000499080">
    <property type="component" value="Unassembled WGS sequence"/>
</dbReference>
<organism evidence="1 2">
    <name type="scientific">Araneus ventricosus</name>
    <name type="common">Orbweaver spider</name>
    <name type="synonym">Epeira ventricosa</name>
    <dbReference type="NCBI Taxonomy" id="182803"/>
    <lineage>
        <taxon>Eukaryota</taxon>
        <taxon>Metazoa</taxon>
        <taxon>Ecdysozoa</taxon>
        <taxon>Arthropoda</taxon>
        <taxon>Chelicerata</taxon>
        <taxon>Arachnida</taxon>
        <taxon>Araneae</taxon>
        <taxon>Araneomorphae</taxon>
        <taxon>Entelegynae</taxon>
        <taxon>Araneoidea</taxon>
        <taxon>Araneidae</taxon>
        <taxon>Araneus</taxon>
    </lineage>
</organism>
<sequence length="138" mass="16611">MYALKQGRETKQEKQENAIWRNTELEILRGKVRALRRRFQATGDQDLRTKREIKYKKELATYTSRILLAKQTSFRKLLDSILKTNTFGAFYNLIKERVSLFGENEKYKVGKWRIRKEFQRQYSSCPEATYSKICRWNS</sequence>
<dbReference type="EMBL" id="BGPR01005006">
    <property type="protein sequence ID" value="GBN05855.1"/>
    <property type="molecule type" value="Genomic_DNA"/>
</dbReference>
<name>A0A4Y2KU36_ARAVE</name>
<keyword evidence="2" id="KW-1185">Reference proteome</keyword>
<protein>
    <submittedName>
        <fullName evidence="1">Uncharacterized protein</fullName>
    </submittedName>
</protein>
<accession>A0A4Y2KU36</accession>
<evidence type="ECO:0000313" key="2">
    <source>
        <dbReference type="Proteomes" id="UP000499080"/>
    </source>
</evidence>
<evidence type="ECO:0000313" key="1">
    <source>
        <dbReference type="EMBL" id="GBN05855.1"/>
    </source>
</evidence>
<dbReference type="AlphaFoldDB" id="A0A4Y2KU36"/>
<gene>
    <name evidence="1" type="ORF">AVEN_121114_1</name>
</gene>
<dbReference type="OrthoDB" id="6432697at2759"/>
<proteinExistence type="predicted"/>
<comment type="caution">
    <text evidence="1">The sequence shown here is derived from an EMBL/GenBank/DDBJ whole genome shotgun (WGS) entry which is preliminary data.</text>
</comment>